<dbReference type="Gene3D" id="3.40.50.1820">
    <property type="entry name" value="alpha/beta hydrolase"/>
    <property type="match status" value="1"/>
</dbReference>
<comment type="caution">
    <text evidence="1">The sequence shown here is derived from an EMBL/GenBank/DDBJ whole genome shotgun (WGS) entry which is preliminary data.</text>
</comment>
<evidence type="ECO:0000313" key="2">
    <source>
        <dbReference type="Proteomes" id="UP000051166"/>
    </source>
</evidence>
<protein>
    <submittedName>
        <fullName evidence="1">Alpha beta fold family hydrolase</fullName>
    </submittedName>
</protein>
<dbReference type="STRING" id="1423801.FD50_GL000719"/>
<sequence length="384" mass="43651">MFFEYLKGQQQMNLQINRQLNGLHDNPKVKQDLKVVIPQIQDEESWFSAWQTVGEKRERQADFALACAYFALAQFYLNKHDSRKKVTVHRYLNNFYRSHPGLNYVEYKVPYENSYLPALKVVVNPGAHKTLLIINGFDSFMEKILAVTDFFKGTDYNLILFDGPGQGRALIDNGILFTPYMEKAVTQLLDYFELQEVDALGVSWGGYFVIRAAAYEKRIKQVICFDFFYDGLNVFLNGLPSETKERLRSALEQGNETSVEKLLKPFIQTNADLKFKLNKGFENTGTKTLCSLLKQIALHNVSGLGKKVTADVLLLAGSKDQYVPFQDLALEQAELRSARSLTTKIFTEKTGGEQHCQAGRYDLALNAVRIFLNQPALPGHETSI</sequence>
<keyword evidence="1" id="KW-0378">Hydrolase</keyword>
<dbReference type="Proteomes" id="UP000051166">
    <property type="component" value="Unassembled WGS sequence"/>
</dbReference>
<reference evidence="1 2" key="1">
    <citation type="journal article" date="2015" name="Genome Announc.">
        <title>Expanding the biotechnology potential of lactobacilli through comparative genomics of 213 strains and associated genera.</title>
        <authorList>
            <person name="Sun Z."/>
            <person name="Harris H.M."/>
            <person name="McCann A."/>
            <person name="Guo C."/>
            <person name="Argimon S."/>
            <person name="Zhang W."/>
            <person name="Yang X."/>
            <person name="Jeffery I.B."/>
            <person name="Cooney J.C."/>
            <person name="Kagawa T.F."/>
            <person name="Liu W."/>
            <person name="Song Y."/>
            <person name="Salvetti E."/>
            <person name="Wrobel A."/>
            <person name="Rasinkangas P."/>
            <person name="Parkhill J."/>
            <person name="Rea M.C."/>
            <person name="O'Sullivan O."/>
            <person name="Ritari J."/>
            <person name="Douillard F.P."/>
            <person name="Paul Ross R."/>
            <person name="Yang R."/>
            <person name="Briner A.E."/>
            <person name="Felis G.E."/>
            <person name="de Vos W.M."/>
            <person name="Barrangou R."/>
            <person name="Klaenhammer T.R."/>
            <person name="Caufield P.W."/>
            <person name="Cui Y."/>
            <person name="Zhang H."/>
            <person name="O'Toole P.W."/>
        </authorList>
    </citation>
    <scope>NUCLEOTIDE SEQUENCE [LARGE SCALE GENOMIC DNA]</scope>
    <source>
        <strain evidence="1 2">DSM 16230</strain>
    </source>
</reference>
<dbReference type="RefSeq" id="WP_056960812.1">
    <property type="nucleotide sequence ID" value="NZ_AZFQ01000036.1"/>
</dbReference>
<dbReference type="AlphaFoldDB" id="A0A0R1UZY3"/>
<accession>A0A0R1UZY3</accession>
<name>A0A0R1UZY3_9LACO</name>
<proteinExistence type="predicted"/>
<dbReference type="EMBL" id="AZFQ01000036">
    <property type="protein sequence ID" value="KRL98905.1"/>
    <property type="molecule type" value="Genomic_DNA"/>
</dbReference>
<organism evidence="1 2">
    <name type="scientific">Liquorilactobacillus satsumensis DSM 16230 = JCM 12392</name>
    <dbReference type="NCBI Taxonomy" id="1423801"/>
    <lineage>
        <taxon>Bacteria</taxon>
        <taxon>Bacillati</taxon>
        <taxon>Bacillota</taxon>
        <taxon>Bacilli</taxon>
        <taxon>Lactobacillales</taxon>
        <taxon>Lactobacillaceae</taxon>
        <taxon>Liquorilactobacillus</taxon>
    </lineage>
</organism>
<keyword evidence="2" id="KW-1185">Reference proteome</keyword>
<dbReference type="OrthoDB" id="9812921at2"/>
<evidence type="ECO:0000313" key="1">
    <source>
        <dbReference type="EMBL" id="KRL98905.1"/>
    </source>
</evidence>
<gene>
    <name evidence="1" type="ORF">FD50_GL000719</name>
</gene>
<dbReference type="GO" id="GO:0016787">
    <property type="term" value="F:hydrolase activity"/>
    <property type="evidence" value="ECO:0007669"/>
    <property type="project" value="UniProtKB-KW"/>
</dbReference>
<dbReference type="PATRIC" id="fig|1423801.4.peg.730"/>
<dbReference type="SUPFAM" id="SSF53474">
    <property type="entry name" value="alpha/beta-Hydrolases"/>
    <property type="match status" value="1"/>
</dbReference>
<dbReference type="InterPro" id="IPR029058">
    <property type="entry name" value="AB_hydrolase_fold"/>
</dbReference>
<dbReference type="GeneID" id="98308140"/>